<gene>
    <name evidence="2" type="ORF">N0F65_004759</name>
</gene>
<keyword evidence="1" id="KW-1133">Transmembrane helix</keyword>
<feature type="transmembrane region" description="Helical" evidence="1">
    <location>
        <begin position="393"/>
        <end position="413"/>
    </location>
</feature>
<comment type="caution">
    <text evidence="2">The sequence shown here is derived from an EMBL/GenBank/DDBJ whole genome shotgun (WGS) entry which is preliminary data.</text>
</comment>
<evidence type="ECO:0000256" key="1">
    <source>
        <dbReference type="SAM" id="Phobius"/>
    </source>
</evidence>
<feature type="transmembrane region" description="Helical" evidence="1">
    <location>
        <begin position="136"/>
        <end position="160"/>
    </location>
</feature>
<dbReference type="EMBL" id="DAKRPA010000145">
    <property type="protein sequence ID" value="DAZ97145.1"/>
    <property type="molecule type" value="Genomic_DNA"/>
</dbReference>
<keyword evidence="1" id="KW-0812">Transmembrane</keyword>
<name>A0AAV2YQB3_9STRA</name>
<dbReference type="InterPro" id="IPR032675">
    <property type="entry name" value="LRR_dom_sf"/>
</dbReference>
<protein>
    <submittedName>
        <fullName evidence="2">Uncharacterized protein</fullName>
    </submittedName>
</protein>
<dbReference type="AlphaFoldDB" id="A0AAV2YQB3"/>
<feature type="non-terminal residue" evidence="2">
    <location>
        <position position="1"/>
    </location>
</feature>
<evidence type="ECO:0000313" key="2">
    <source>
        <dbReference type="EMBL" id="DAZ97145.1"/>
    </source>
</evidence>
<proteinExistence type="predicted"/>
<dbReference type="Gene3D" id="3.80.10.10">
    <property type="entry name" value="Ribonuclease Inhibitor"/>
    <property type="match status" value="1"/>
</dbReference>
<dbReference type="Proteomes" id="UP001146120">
    <property type="component" value="Unassembled WGS sequence"/>
</dbReference>
<reference evidence="2" key="2">
    <citation type="journal article" date="2023" name="Microbiol Resour">
        <title>Decontamination and Annotation of the Draft Genome Sequence of the Oomycete Lagenidium giganteum ARSEF 373.</title>
        <authorList>
            <person name="Morgan W.R."/>
            <person name="Tartar A."/>
        </authorList>
    </citation>
    <scope>NUCLEOTIDE SEQUENCE</scope>
    <source>
        <strain evidence="2">ARSEF 373</strain>
    </source>
</reference>
<accession>A0AAV2YQB3</accession>
<feature type="transmembrane region" description="Helical" evidence="1">
    <location>
        <begin position="328"/>
        <end position="351"/>
    </location>
</feature>
<feature type="transmembrane region" description="Helical" evidence="1">
    <location>
        <begin position="241"/>
        <end position="264"/>
    </location>
</feature>
<evidence type="ECO:0000313" key="3">
    <source>
        <dbReference type="Proteomes" id="UP001146120"/>
    </source>
</evidence>
<keyword evidence="3" id="KW-1185">Reference proteome</keyword>
<sequence>RSANNSHKAINTTAVFALFELVPFWLLDSQTLLQQISTASASFKQHCLEYKQSHMHVAPLETSFNDIASSGDGPAAPPFIVRLSSGWFAFYWFAALVLHGASIMFFGAYTWLYIVLPDTTVSLPLGMYGVIMDMKYCGVIAAFHGLIAVIHVYFVLVMLVGSMWQRRLSFHLKIGFSTSRWDSLSVPRPTRGAWLTLVKIKRWWSIGDGSFELTFMIREFVEMSLQFAQAYRMSILVPRVLLNRFYAVMLVLNAWTTPLIHVVFAHQNWRLKRMLCIATDIALDFVSTVVVPTQLARGYVHQYDPVATDFPMELWYNTMWLVNALSEFQLVFISTTADLVLRLIFSLNLILSVRVIRNAIQVKLSTLPKPSRRLERRRSYGGLQKMSRWQHHFVVAGHLIFVAWGVLALSLHLQATSQRALPECILQPWFSSKPACSLLELNCVKHPTPHGTAQEWTHMLDQIDVQSVACVSIRHCDHVEMPSALQSLNQLVGMHIYNCTIARWEQNAALTDMHMPHLIFILALQVAFAGGTLPPGLTSHDFPAMLLDIEFSKTNLTTLPEDLDEIWPFGMYLLLESSSFVELPPVLLRMEVSVLSISQNQVTQLPEGVFQQDQLTTLCVSGNTQLTSLPESATLSPALNIVFADNTSLEMLPQWLVNGEEGQMIDFYARSTPLCSALFESNTSAADEGLFRLGTTVTVHCSTEDIATPPQVLEDTEMEEFS</sequence>
<feature type="transmembrane region" description="Helical" evidence="1">
    <location>
        <begin position="89"/>
        <end position="116"/>
    </location>
</feature>
<dbReference type="SUPFAM" id="SSF52058">
    <property type="entry name" value="L domain-like"/>
    <property type="match status" value="1"/>
</dbReference>
<keyword evidence="1" id="KW-0472">Membrane</keyword>
<organism evidence="2 3">
    <name type="scientific">Lagenidium giganteum</name>
    <dbReference type="NCBI Taxonomy" id="4803"/>
    <lineage>
        <taxon>Eukaryota</taxon>
        <taxon>Sar</taxon>
        <taxon>Stramenopiles</taxon>
        <taxon>Oomycota</taxon>
        <taxon>Peronosporomycetes</taxon>
        <taxon>Pythiales</taxon>
        <taxon>Pythiaceae</taxon>
    </lineage>
</organism>
<reference evidence="2" key="1">
    <citation type="submission" date="2022-11" db="EMBL/GenBank/DDBJ databases">
        <authorList>
            <person name="Morgan W.R."/>
            <person name="Tartar A."/>
        </authorList>
    </citation>
    <scope>NUCLEOTIDE SEQUENCE</scope>
    <source>
        <strain evidence="2">ARSEF 373</strain>
    </source>
</reference>